<feature type="region of interest" description="Disordered" evidence="1">
    <location>
        <begin position="1"/>
        <end position="28"/>
    </location>
</feature>
<proteinExistence type="predicted"/>
<organism evidence="2">
    <name type="scientific">marine metagenome</name>
    <dbReference type="NCBI Taxonomy" id="408172"/>
    <lineage>
        <taxon>unclassified sequences</taxon>
        <taxon>metagenomes</taxon>
        <taxon>ecological metagenomes</taxon>
    </lineage>
</organism>
<accession>A0A382B9G9</accession>
<feature type="compositionally biased region" description="Acidic residues" evidence="1">
    <location>
        <begin position="1"/>
        <end position="17"/>
    </location>
</feature>
<sequence length="48" mass="5363">VHEVDDVDVVDEDDESSDFLQPKMRNNGSVKSKNIFSLFIVPHNAMGS</sequence>
<protein>
    <submittedName>
        <fullName evidence="2">Uncharacterized protein</fullName>
    </submittedName>
</protein>
<dbReference type="EMBL" id="UINC01028710">
    <property type="protein sequence ID" value="SVB10181.1"/>
    <property type="molecule type" value="Genomic_DNA"/>
</dbReference>
<evidence type="ECO:0000256" key="1">
    <source>
        <dbReference type="SAM" id="MobiDB-lite"/>
    </source>
</evidence>
<evidence type="ECO:0000313" key="2">
    <source>
        <dbReference type="EMBL" id="SVB10181.1"/>
    </source>
</evidence>
<gene>
    <name evidence="2" type="ORF">METZ01_LOCUS163035</name>
</gene>
<dbReference type="AlphaFoldDB" id="A0A382B9G9"/>
<feature type="non-terminal residue" evidence="2">
    <location>
        <position position="1"/>
    </location>
</feature>
<reference evidence="2" key="1">
    <citation type="submission" date="2018-05" db="EMBL/GenBank/DDBJ databases">
        <authorList>
            <person name="Lanie J.A."/>
            <person name="Ng W.-L."/>
            <person name="Kazmierczak K.M."/>
            <person name="Andrzejewski T.M."/>
            <person name="Davidsen T.M."/>
            <person name="Wayne K.J."/>
            <person name="Tettelin H."/>
            <person name="Glass J.I."/>
            <person name="Rusch D."/>
            <person name="Podicherti R."/>
            <person name="Tsui H.-C.T."/>
            <person name="Winkler M.E."/>
        </authorList>
    </citation>
    <scope>NUCLEOTIDE SEQUENCE</scope>
</reference>
<name>A0A382B9G9_9ZZZZ</name>